<feature type="compositionally biased region" description="Polar residues" evidence="3">
    <location>
        <begin position="10"/>
        <end position="27"/>
    </location>
</feature>
<dbReference type="EMBL" id="AP025591">
    <property type="protein sequence ID" value="BDG02495.1"/>
    <property type="molecule type" value="Genomic_DNA"/>
</dbReference>
<reference evidence="6" key="1">
    <citation type="journal article" date="2022" name="Int. J. Syst. Evol. Microbiol.">
        <title>Anaeromyxobacter oryzae sp. nov., Anaeromyxobacter diazotrophicus sp. nov. and Anaeromyxobacter paludicola sp. nov., isolated from paddy soils.</title>
        <authorList>
            <person name="Itoh H."/>
            <person name="Xu Z."/>
            <person name="Mise K."/>
            <person name="Masuda Y."/>
            <person name="Ushijima N."/>
            <person name="Hayakawa C."/>
            <person name="Shiratori Y."/>
            <person name="Senoo K."/>
        </authorList>
    </citation>
    <scope>NUCLEOTIDE SEQUENCE [LARGE SCALE GENOMIC DNA]</scope>
    <source>
        <strain evidence="6">Red232</strain>
    </source>
</reference>
<dbReference type="Gene3D" id="3.40.50.2300">
    <property type="match status" value="2"/>
</dbReference>
<dbReference type="PANTHER" id="PTHR47628">
    <property type="match status" value="1"/>
</dbReference>
<feature type="region of interest" description="Disordered" evidence="3">
    <location>
        <begin position="1"/>
        <end position="29"/>
    </location>
</feature>
<dbReference type="Proteomes" id="UP001162891">
    <property type="component" value="Chromosome"/>
</dbReference>
<proteinExistence type="inferred from homology"/>
<sequence length="506" mass="55775">MKTDAHEPIVSTSSTNDPAAAGTQPSGGLTRRDFMKAAAVTAAGVGILGAPAVVRGQGPGPIKFGLLEDRSGNFAIFGLNKWHGTQLALKEINEGWTLDGGVQGPGGPGVHAKVAPKPPTENIKATVDAGGPPSRDDVVWTESAEYLVKSGEQGVLGRKIELIAPDPQSDNTQFQALARRLILDEKVDVIMAGFASAEREAIRPIMDQNKMLYFYNNQYEGGVADKNTFCTGAVPEQQIVPVMQYMIKNFGPRIYTLAADYNFGQLSAAWTRAMAPLLNAEVIGEEFIPLSVSQFSSSIAKIQQAKPSWLMMYITGQNHSNFYPQANAAGLQFPMGSSINIAQGYEHRRFAPPALNRFHVTASYMEEIPTPRNRLFVKRWRTMFPDEPYMAMEGHSAYVATHLYAKAVRLAGTTDKATVIKALESGIGVEAPAGWVAMDPATHHLSQYIRLARCDAKHDITFMTEWPHIEPWWTRRLGVNLVRTPEYKQYIPDEDPFFKMFQKKKT</sequence>
<dbReference type="RefSeq" id="WP_248360177.1">
    <property type="nucleotide sequence ID" value="NZ_AP025591.1"/>
</dbReference>
<organism evidence="5 6">
    <name type="scientific">Anaeromyxobacter oryzae</name>
    <dbReference type="NCBI Taxonomy" id="2918170"/>
    <lineage>
        <taxon>Bacteria</taxon>
        <taxon>Pseudomonadati</taxon>
        <taxon>Myxococcota</taxon>
        <taxon>Myxococcia</taxon>
        <taxon>Myxococcales</taxon>
        <taxon>Cystobacterineae</taxon>
        <taxon>Anaeromyxobacteraceae</taxon>
        <taxon>Anaeromyxobacter</taxon>
    </lineage>
</organism>
<dbReference type="InterPro" id="IPR006311">
    <property type="entry name" value="TAT_signal"/>
</dbReference>
<name>A0ABM7WSV0_9BACT</name>
<comment type="similarity">
    <text evidence="1">Belongs to the leucine-binding protein family.</text>
</comment>
<evidence type="ECO:0000256" key="2">
    <source>
        <dbReference type="ARBA" id="ARBA00022729"/>
    </source>
</evidence>
<dbReference type="SUPFAM" id="SSF53822">
    <property type="entry name" value="Periplasmic binding protein-like I"/>
    <property type="match status" value="2"/>
</dbReference>
<feature type="domain" description="Leucine-binding protein" evidence="4">
    <location>
        <begin position="61"/>
        <end position="457"/>
    </location>
</feature>
<dbReference type="NCBIfam" id="TIGR01409">
    <property type="entry name" value="TAT_signal_seq"/>
    <property type="match status" value="1"/>
</dbReference>
<accession>A0ABM7WSV0</accession>
<gene>
    <name evidence="5" type="ORF">AMOR_14910</name>
</gene>
<evidence type="ECO:0000256" key="1">
    <source>
        <dbReference type="ARBA" id="ARBA00010062"/>
    </source>
</evidence>
<dbReference type="PROSITE" id="PS51318">
    <property type="entry name" value="TAT"/>
    <property type="match status" value="1"/>
</dbReference>
<keyword evidence="2" id="KW-0732">Signal</keyword>
<dbReference type="Pfam" id="PF13458">
    <property type="entry name" value="Peripla_BP_6"/>
    <property type="match status" value="1"/>
</dbReference>
<dbReference type="InterPro" id="IPR028081">
    <property type="entry name" value="Leu-bd"/>
</dbReference>
<evidence type="ECO:0000313" key="6">
    <source>
        <dbReference type="Proteomes" id="UP001162891"/>
    </source>
</evidence>
<keyword evidence="6" id="KW-1185">Reference proteome</keyword>
<dbReference type="PANTHER" id="PTHR47628:SF1">
    <property type="entry name" value="ALIPHATIC AMIDASE EXPRESSION-REGULATING PROTEIN"/>
    <property type="match status" value="1"/>
</dbReference>
<evidence type="ECO:0000313" key="5">
    <source>
        <dbReference type="EMBL" id="BDG02495.1"/>
    </source>
</evidence>
<evidence type="ECO:0000256" key="3">
    <source>
        <dbReference type="SAM" id="MobiDB-lite"/>
    </source>
</evidence>
<dbReference type="InterPro" id="IPR028082">
    <property type="entry name" value="Peripla_BP_I"/>
</dbReference>
<evidence type="ECO:0000259" key="4">
    <source>
        <dbReference type="Pfam" id="PF13458"/>
    </source>
</evidence>
<protein>
    <recommendedName>
        <fullName evidence="4">Leucine-binding protein domain-containing protein</fullName>
    </recommendedName>
</protein>
<dbReference type="InterPro" id="IPR019546">
    <property type="entry name" value="TAT_signal_bac_arc"/>
</dbReference>